<organism evidence="2 3">
    <name type="scientific">Novosphingobium mangrovi</name>
    <name type="common">ex Hu et al. 2023</name>
    <dbReference type="NCBI Taxonomy" id="2930094"/>
    <lineage>
        <taxon>Bacteria</taxon>
        <taxon>Pseudomonadati</taxon>
        <taxon>Pseudomonadota</taxon>
        <taxon>Alphaproteobacteria</taxon>
        <taxon>Sphingomonadales</taxon>
        <taxon>Sphingomonadaceae</taxon>
        <taxon>Novosphingobium</taxon>
    </lineage>
</organism>
<feature type="transmembrane region" description="Helical" evidence="1">
    <location>
        <begin position="44"/>
        <end position="62"/>
    </location>
</feature>
<feature type="transmembrane region" description="Helical" evidence="1">
    <location>
        <begin position="69"/>
        <end position="86"/>
    </location>
</feature>
<comment type="caution">
    <text evidence="2">The sequence shown here is derived from an EMBL/GenBank/DDBJ whole genome shotgun (WGS) entry which is preliminary data.</text>
</comment>
<evidence type="ECO:0000313" key="2">
    <source>
        <dbReference type="EMBL" id="MCJ1960401.1"/>
    </source>
</evidence>
<keyword evidence="3" id="KW-1185">Reference proteome</keyword>
<proteinExistence type="predicted"/>
<keyword evidence="1" id="KW-0472">Membrane</keyword>
<keyword evidence="1" id="KW-1133">Transmembrane helix</keyword>
<dbReference type="RefSeq" id="WP_226638158.1">
    <property type="nucleotide sequence ID" value="NZ_JALHAT010000007.1"/>
</dbReference>
<evidence type="ECO:0000313" key="3">
    <source>
        <dbReference type="Proteomes" id="UP001162802"/>
    </source>
</evidence>
<dbReference type="Proteomes" id="UP001162802">
    <property type="component" value="Unassembled WGS sequence"/>
</dbReference>
<protein>
    <recommendedName>
        <fullName evidence="4">DoxX family protein</fullName>
    </recommendedName>
</protein>
<reference evidence="2" key="1">
    <citation type="submission" date="2022-03" db="EMBL/GenBank/DDBJ databases">
        <title>Identification of a novel bacterium isolated from mangrove sediments.</title>
        <authorList>
            <person name="Pan X."/>
        </authorList>
    </citation>
    <scope>NUCLEOTIDE SEQUENCE</scope>
    <source>
        <strain evidence="2">B2637</strain>
    </source>
</reference>
<name>A0ABT0AB56_9SPHN</name>
<evidence type="ECO:0000256" key="1">
    <source>
        <dbReference type="SAM" id="Phobius"/>
    </source>
</evidence>
<evidence type="ECO:0008006" key="4">
    <source>
        <dbReference type="Google" id="ProtNLM"/>
    </source>
</evidence>
<dbReference type="EMBL" id="JALHAT010000007">
    <property type="protein sequence ID" value="MCJ1960401.1"/>
    <property type="molecule type" value="Genomic_DNA"/>
</dbReference>
<keyword evidence="1" id="KW-0812">Transmembrane</keyword>
<sequence length="90" mass="9633">MTIAVLVVFCLGVINFAAHKAVLESGHPMLAQVPWLLKPLGGRASLLVEFVMLLGALLMVSAGSQGWALLYLVYSLVNGVAAWLIVTERL</sequence>
<gene>
    <name evidence="2" type="ORF">MTR65_06905</name>
</gene>
<accession>A0ABT0AB56</accession>